<dbReference type="Pfam" id="PF14200">
    <property type="entry name" value="RicinB_lectin_2"/>
    <property type="match status" value="1"/>
</dbReference>
<accession>A6NY57</accession>
<dbReference type="SUPFAM" id="SSF50370">
    <property type="entry name" value="Ricin B-like lectins"/>
    <property type="match status" value="1"/>
</dbReference>
<dbReference type="InterPro" id="IPR035992">
    <property type="entry name" value="Ricin_B-like_lectins"/>
</dbReference>
<dbReference type="STRING" id="411467.BACCAP_03156"/>
<dbReference type="eggNOG" id="COG5492">
    <property type="taxonomic scope" value="Bacteria"/>
</dbReference>
<reference evidence="3 4" key="1">
    <citation type="submission" date="2007-04" db="EMBL/GenBank/DDBJ databases">
        <authorList>
            <person name="Fulton L."/>
            <person name="Clifton S."/>
            <person name="Fulton B."/>
            <person name="Xu J."/>
            <person name="Minx P."/>
            <person name="Pepin K.H."/>
            <person name="Johnson M."/>
            <person name="Thiruvilangam P."/>
            <person name="Bhonagiri V."/>
            <person name="Nash W.E."/>
            <person name="Mardis E.R."/>
            <person name="Wilson R.K."/>
        </authorList>
    </citation>
    <scope>NUCLEOTIDE SEQUENCE [LARGE SCALE GENOMIC DNA]</scope>
    <source>
        <strain evidence="3 4">ATCC 29799</strain>
    </source>
</reference>
<dbReference type="InterPro" id="IPR013378">
    <property type="entry name" value="InlB-like_B-rpt"/>
</dbReference>
<dbReference type="Gene3D" id="2.80.10.50">
    <property type="match status" value="1"/>
</dbReference>
<dbReference type="GO" id="GO:0030313">
    <property type="term" value="C:cell envelope"/>
    <property type="evidence" value="ECO:0007669"/>
    <property type="project" value="UniProtKB-SubCell"/>
</dbReference>
<dbReference type="EMBL" id="AAXG02000028">
    <property type="protein sequence ID" value="EDM99227.1"/>
    <property type="molecule type" value="Genomic_DNA"/>
</dbReference>
<organism evidence="3 4">
    <name type="scientific">Pseudoflavonifractor capillosus ATCC 29799</name>
    <dbReference type="NCBI Taxonomy" id="411467"/>
    <lineage>
        <taxon>Bacteria</taxon>
        <taxon>Bacillati</taxon>
        <taxon>Bacillota</taxon>
        <taxon>Clostridia</taxon>
        <taxon>Eubacteriales</taxon>
        <taxon>Oscillospiraceae</taxon>
        <taxon>Pseudoflavonifractor</taxon>
    </lineage>
</organism>
<evidence type="ECO:0000259" key="2">
    <source>
        <dbReference type="SMART" id="SM00458"/>
    </source>
</evidence>
<reference evidence="3 4" key="2">
    <citation type="submission" date="2007-06" db="EMBL/GenBank/DDBJ databases">
        <title>Draft genome sequence of Pseudoflavonifractor capillosus ATCC 29799.</title>
        <authorList>
            <person name="Sudarsanam P."/>
            <person name="Ley R."/>
            <person name="Guruge J."/>
            <person name="Turnbaugh P.J."/>
            <person name="Mahowald M."/>
            <person name="Liep D."/>
            <person name="Gordon J."/>
        </authorList>
    </citation>
    <scope>NUCLEOTIDE SEQUENCE [LARGE SCALE GENOMIC DNA]</scope>
    <source>
        <strain evidence="3 4">ATCC 29799</strain>
    </source>
</reference>
<dbReference type="InterPro" id="IPR042229">
    <property type="entry name" value="Listeria/Bacterioides_rpt_sf"/>
</dbReference>
<dbReference type="SMART" id="SM00458">
    <property type="entry name" value="RICIN"/>
    <property type="match status" value="1"/>
</dbReference>
<feature type="domain" description="Ricin B lectin" evidence="2">
    <location>
        <begin position="248"/>
        <end position="384"/>
    </location>
</feature>
<dbReference type="RefSeq" id="WP_006573664.1">
    <property type="nucleotide sequence ID" value="NZ_AAXG02000028.1"/>
</dbReference>
<evidence type="ECO:0000313" key="4">
    <source>
        <dbReference type="Proteomes" id="UP000003639"/>
    </source>
</evidence>
<dbReference type="Pfam" id="PF09479">
    <property type="entry name" value="Flg_new"/>
    <property type="match status" value="1"/>
</dbReference>
<dbReference type="OrthoDB" id="1864184at2"/>
<dbReference type="CDD" id="cd00161">
    <property type="entry name" value="beta-trefoil_Ricin-like"/>
    <property type="match status" value="1"/>
</dbReference>
<dbReference type="InterPro" id="IPR000772">
    <property type="entry name" value="Ricin_B_lectin"/>
</dbReference>
<dbReference type="Gene3D" id="2.60.40.4270">
    <property type="entry name" value="Listeria-Bacteroides repeat domain"/>
    <property type="match status" value="1"/>
</dbReference>
<dbReference type="Proteomes" id="UP000003639">
    <property type="component" value="Unassembled WGS sequence"/>
</dbReference>
<gene>
    <name evidence="3" type="ORF">BACCAP_03156</name>
</gene>
<sequence>MTNTEITNIITGYKSQYDGKYWNAGIGPDKLSAANWGVTNSPCGSKCTSNKFPDAIQCYGFALFLGFLLTGVKISSAQINAGKDKDKFSGWVLHTAGLTGLTLEPGDIVRSTGGHSAVIWSNNGSEVKVAECWGSVGCKIAFGYFNGNRKNATQASILSQCKYVLKAPKSGGGGGSTIKVTFNANGGTCSQGSKNVSAGAPYGTLPTPTRAGYTFIGWWDDSKKESKEYTASTTVSKASNHTLYAHWAKTYRITNVGAGKCLNIQGSNLTSLSNGKNVTLWSNSGSKEQKWLLSSLSSYVCIKSIIDKAYALNVHRSGNPYNCNVRIYAENETDALLDIIPSGGQYKIKLHNYKLYLTVGASTDGTNVYWAAESASNYQKWTFTQL</sequence>
<evidence type="ECO:0000256" key="1">
    <source>
        <dbReference type="ARBA" id="ARBA00004196"/>
    </source>
</evidence>
<protein>
    <submittedName>
        <fullName evidence="3">Repeat protein</fullName>
    </submittedName>
</protein>
<proteinExistence type="predicted"/>
<dbReference type="NCBIfam" id="TIGR02543">
    <property type="entry name" value="List_Bact_rpt"/>
    <property type="match status" value="1"/>
</dbReference>
<comment type="caution">
    <text evidence="3">The sequence shown here is derived from an EMBL/GenBank/DDBJ whole genome shotgun (WGS) entry which is preliminary data.</text>
</comment>
<name>A6NY57_9FIRM</name>
<keyword evidence="4" id="KW-1185">Reference proteome</keyword>
<evidence type="ECO:0000313" key="3">
    <source>
        <dbReference type="EMBL" id="EDM99227.1"/>
    </source>
</evidence>
<dbReference type="AlphaFoldDB" id="A6NY57"/>
<comment type="subcellular location">
    <subcellularLocation>
        <location evidence="1">Cell envelope</location>
    </subcellularLocation>
</comment>